<organism evidence="1 2">
    <name type="scientific">Leptospira interrogans str. 2002000626</name>
    <dbReference type="NCBI Taxonomy" id="996803"/>
    <lineage>
        <taxon>Bacteria</taxon>
        <taxon>Pseudomonadati</taxon>
        <taxon>Spirochaetota</taxon>
        <taxon>Spirochaetia</taxon>
        <taxon>Leptospirales</taxon>
        <taxon>Leptospiraceae</taxon>
        <taxon>Leptospira</taxon>
    </lineage>
</organism>
<sequence>MYTGNIISKSHLVSIYYRTDPKERSAEFPRTDLFRVTPNSRYFYMSKILKQNIRYFII</sequence>
<name>A0A829D9R6_LEPIR</name>
<protein>
    <submittedName>
        <fullName evidence="1">Uncharacterized protein</fullName>
    </submittedName>
</protein>
<gene>
    <name evidence="1" type="ORF">LEP1GSC029_4153</name>
</gene>
<evidence type="ECO:0000313" key="2">
    <source>
        <dbReference type="Proteomes" id="UP000012329"/>
    </source>
</evidence>
<comment type="caution">
    <text evidence="1">The sequence shown here is derived from an EMBL/GenBank/DDBJ whole genome shotgun (WGS) entry which is preliminary data.</text>
</comment>
<dbReference type="AlphaFoldDB" id="A0A829D9R6"/>
<reference evidence="1 2" key="1">
    <citation type="submission" date="2013-02" db="EMBL/GenBank/DDBJ databases">
        <authorList>
            <person name="Harkins D.M."/>
            <person name="Durkin A.S."/>
            <person name="Brinkac L.M."/>
            <person name="Haft D.H."/>
            <person name="Selengut J.D."/>
            <person name="Sanka R."/>
            <person name="DePew J."/>
            <person name="Purushe J."/>
            <person name="Whelen A.C."/>
            <person name="Vinetz J.M."/>
            <person name="Sutton G.G."/>
            <person name="Nierman W.C."/>
            <person name="Fouts D.E."/>
        </authorList>
    </citation>
    <scope>NUCLEOTIDE SEQUENCE [LARGE SCALE GENOMIC DNA]</scope>
    <source>
        <strain evidence="1 2">2002000626</strain>
    </source>
</reference>
<dbReference type="Proteomes" id="UP000012329">
    <property type="component" value="Unassembled WGS sequence"/>
</dbReference>
<proteinExistence type="predicted"/>
<evidence type="ECO:0000313" key="1">
    <source>
        <dbReference type="EMBL" id="EMY05151.1"/>
    </source>
</evidence>
<dbReference type="EMBL" id="AFJL02000094">
    <property type="protein sequence ID" value="EMY05151.1"/>
    <property type="molecule type" value="Genomic_DNA"/>
</dbReference>
<accession>A0A829D9R6</accession>